<protein>
    <submittedName>
        <fullName evidence="6">CvpA family protein</fullName>
    </submittedName>
</protein>
<feature type="transmembrane region" description="Helical" evidence="5">
    <location>
        <begin position="28"/>
        <end position="45"/>
    </location>
</feature>
<evidence type="ECO:0000256" key="4">
    <source>
        <dbReference type="ARBA" id="ARBA00023136"/>
    </source>
</evidence>
<dbReference type="GO" id="GO:0009403">
    <property type="term" value="P:toxin biosynthetic process"/>
    <property type="evidence" value="ECO:0007669"/>
    <property type="project" value="InterPro"/>
</dbReference>
<keyword evidence="7" id="KW-1185">Reference proteome</keyword>
<accession>A0AAE3E175</accession>
<dbReference type="Pfam" id="PF02674">
    <property type="entry name" value="Colicin_V"/>
    <property type="match status" value="2"/>
</dbReference>
<evidence type="ECO:0000256" key="1">
    <source>
        <dbReference type="ARBA" id="ARBA00004141"/>
    </source>
</evidence>
<evidence type="ECO:0000313" key="7">
    <source>
        <dbReference type="Proteomes" id="UP001198242"/>
    </source>
</evidence>
<dbReference type="PANTHER" id="PTHR37306">
    <property type="entry name" value="COLICIN V PRODUCTION PROTEIN"/>
    <property type="match status" value="1"/>
</dbReference>
<dbReference type="RefSeq" id="WP_022229257.1">
    <property type="nucleotide sequence ID" value="NZ_JAJEQM010000024.1"/>
</dbReference>
<dbReference type="GO" id="GO:0016020">
    <property type="term" value="C:membrane"/>
    <property type="evidence" value="ECO:0007669"/>
    <property type="project" value="UniProtKB-SubCell"/>
</dbReference>
<comment type="subcellular location">
    <subcellularLocation>
        <location evidence="1">Membrane</location>
        <topology evidence="1">Multi-pass membrane protein</topology>
    </subcellularLocation>
</comment>
<dbReference type="AlphaFoldDB" id="A0AAE3E175"/>
<evidence type="ECO:0000256" key="2">
    <source>
        <dbReference type="ARBA" id="ARBA00022692"/>
    </source>
</evidence>
<feature type="transmembrane region" description="Helical" evidence="5">
    <location>
        <begin position="119"/>
        <end position="143"/>
    </location>
</feature>
<sequence>MNITLDIILLAVLVISFVIGYKKGFVKSVWKIVALVVTIVLVLALKTPTVNFLAGSALANNISTKIAENVNIPQGGGVDIAETLNLPEFIQSDMTNQIDSTNNAVNSINEKTVMWLTNLCLTVIACVALFIIIRLILMAVYMIINGITEAPIIKGVNKFMGGIFATINIIFIIFLLLALVSMFAPAESNLYEMIDKTYAVKYLYNYNILLQLFMKI</sequence>
<evidence type="ECO:0000256" key="3">
    <source>
        <dbReference type="ARBA" id="ARBA00022989"/>
    </source>
</evidence>
<dbReference type="Proteomes" id="UP001198242">
    <property type="component" value="Unassembled WGS sequence"/>
</dbReference>
<organism evidence="6 7">
    <name type="scientific">Hominilimicola fabiformis</name>
    <dbReference type="NCBI Taxonomy" id="2885356"/>
    <lineage>
        <taxon>Bacteria</taxon>
        <taxon>Bacillati</taxon>
        <taxon>Bacillota</taxon>
        <taxon>Clostridia</taxon>
        <taxon>Eubacteriales</taxon>
        <taxon>Oscillospiraceae</taxon>
        <taxon>Hominilimicola</taxon>
    </lineage>
</organism>
<keyword evidence="3 5" id="KW-1133">Transmembrane helix</keyword>
<keyword evidence="2 5" id="KW-0812">Transmembrane</keyword>
<reference evidence="6 7" key="1">
    <citation type="submission" date="2021-10" db="EMBL/GenBank/DDBJ databases">
        <title>Anaerobic single-cell dispensing facilitates the cultivation of human gut bacteria.</title>
        <authorList>
            <person name="Afrizal A."/>
        </authorList>
    </citation>
    <scope>NUCLEOTIDE SEQUENCE [LARGE SCALE GENOMIC DNA]</scope>
    <source>
        <strain evidence="6 7">CLA-AA-H232</strain>
    </source>
</reference>
<comment type="caution">
    <text evidence="6">The sequence shown here is derived from an EMBL/GenBank/DDBJ whole genome shotgun (WGS) entry which is preliminary data.</text>
</comment>
<feature type="transmembrane region" description="Helical" evidence="5">
    <location>
        <begin position="163"/>
        <end position="184"/>
    </location>
</feature>
<feature type="transmembrane region" description="Helical" evidence="5">
    <location>
        <begin position="7"/>
        <end position="22"/>
    </location>
</feature>
<proteinExistence type="predicted"/>
<name>A0AAE3E175_9FIRM</name>
<dbReference type="PANTHER" id="PTHR37306:SF1">
    <property type="entry name" value="COLICIN V PRODUCTION PROTEIN"/>
    <property type="match status" value="1"/>
</dbReference>
<dbReference type="EMBL" id="JAJEQM010000024">
    <property type="protein sequence ID" value="MCC2211743.1"/>
    <property type="molecule type" value="Genomic_DNA"/>
</dbReference>
<evidence type="ECO:0000256" key="5">
    <source>
        <dbReference type="SAM" id="Phobius"/>
    </source>
</evidence>
<keyword evidence="4 5" id="KW-0472">Membrane</keyword>
<dbReference type="InterPro" id="IPR003825">
    <property type="entry name" value="Colicin-V_CvpA"/>
</dbReference>
<evidence type="ECO:0000313" key="6">
    <source>
        <dbReference type="EMBL" id="MCC2211743.1"/>
    </source>
</evidence>
<gene>
    <name evidence="6" type="ORF">LKE05_13225</name>
</gene>